<evidence type="ECO:0000313" key="1">
    <source>
        <dbReference type="EMBL" id="CAG8843753.1"/>
    </source>
</evidence>
<dbReference type="EMBL" id="CAJVQC010139686">
    <property type="protein sequence ID" value="CAG8843753.1"/>
    <property type="molecule type" value="Genomic_DNA"/>
</dbReference>
<gene>
    <name evidence="1" type="ORF">RPERSI_LOCUS32906</name>
</gene>
<name>A0ACA9SM32_9GLOM</name>
<protein>
    <submittedName>
        <fullName evidence="1">17051_t:CDS:1</fullName>
    </submittedName>
</protein>
<dbReference type="Proteomes" id="UP000789920">
    <property type="component" value="Unassembled WGS sequence"/>
</dbReference>
<reference evidence="1" key="1">
    <citation type="submission" date="2021-06" db="EMBL/GenBank/DDBJ databases">
        <authorList>
            <person name="Kallberg Y."/>
            <person name="Tangrot J."/>
            <person name="Rosling A."/>
        </authorList>
    </citation>
    <scope>NUCLEOTIDE SEQUENCE</scope>
    <source>
        <strain evidence="1">MA461A</strain>
    </source>
</reference>
<keyword evidence="2" id="KW-1185">Reference proteome</keyword>
<evidence type="ECO:0000313" key="2">
    <source>
        <dbReference type="Proteomes" id="UP000789920"/>
    </source>
</evidence>
<organism evidence="1 2">
    <name type="scientific">Racocetra persica</name>
    <dbReference type="NCBI Taxonomy" id="160502"/>
    <lineage>
        <taxon>Eukaryota</taxon>
        <taxon>Fungi</taxon>
        <taxon>Fungi incertae sedis</taxon>
        <taxon>Mucoromycota</taxon>
        <taxon>Glomeromycotina</taxon>
        <taxon>Glomeromycetes</taxon>
        <taxon>Diversisporales</taxon>
        <taxon>Gigasporaceae</taxon>
        <taxon>Racocetra</taxon>
    </lineage>
</organism>
<accession>A0ACA9SM32</accession>
<sequence length="129" mass="14805">RWIYSWCPLIYWTLDLFLVPTNTLDVGFLLPTNILDVGFILGSIVRTNIAVLKHQAQFNLSRNITSQETPILQSVNETLITVLPPKPLMSDHELSLHKQLDPSYFNIQTPINLQALQFLTKSHPNHLFI</sequence>
<proteinExistence type="predicted"/>
<feature type="non-terminal residue" evidence="1">
    <location>
        <position position="129"/>
    </location>
</feature>
<comment type="caution">
    <text evidence="1">The sequence shown here is derived from an EMBL/GenBank/DDBJ whole genome shotgun (WGS) entry which is preliminary data.</text>
</comment>
<feature type="non-terminal residue" evidence="1">
    <location>
        <position position="1"/>
    </location>
</feature>